<protein>
    <recommendedName>
        <fullName evidence="2">Bacterial Ig-like domain-containing protein</fullName>
    </recommendedName>
</protein>
<name>A0ABN1U1L5_9ACTN</name>
<proteinExistence type="predicted"/>
<feature type="domain" description="Bacterial Ig-like" evidence="2">
    <location>
        <begin position="732"/>
        <end position="814"/>
    </location>
</feature>
<reference evidence="3 4" key="1">
    <citation type="journal article" date="2019" name="Int. J. Syst. Evol. Microbiol.">
        <title>The Global Catalogue of Microorganisms (GCM) 10K type strain sequencing project: providing services to taxonomists for standard genome sequencing and annotation.</title>
        <authorList>
            <consortium name="The Broad Institute Genomics Platform"/>
            <consortium name="The Broad Institute Genome Sequencing Center for Infectious Disease"/>
            <person name="Wu L."/>
            <person name="Ma J."/>
        </authorList>
    </citation>
    <scope>NUCLEOTIDE SEQUENCE [LARGE SCALE GENOMIC DNA]</scope>
    <source>
        <strain evidence="3 4">JCM 13008</strain>
    </source>
</reference>
<gene>
    <name evidence="3" type="ORF">GCM10009668_37670</name>
</gene>
<dbReference type="PROSITE" id="PS51318">
    <property type="entry name" value="TAT"/>
    <property type="match status" value="1"/>
</dbReference>
<evidence type="ECO:0000256" key="1">
    <source>
        <dbReference type="SAM" id="SignalP"/>
    </source>
</evidence>
<accession>A0ABN1U1L5</accession>
<keyword evidence="4" id="KW-1185">Reference proteome</keyword>
<feature type="domain" description="Bacterial Ig-like" evidence="2">
    <location>
        <begin position="534"/>
        <end position="625"/>
    </location>
</feature>
<feature type="signal peptide" evidence="1">
    <location>
        <begin position="1"/>
        <end position="35"/>
    </location>
</feature>
<dbReference type="EMBL" id="BAAALG010000013">
    <property type="protein sequence ID" value="GAA1112450.1"/>
    <property type="molecule type" value="Genomic_DNA"/>
</dbReference>
<dbReference type="InterPro" id="IPR008964">
    <property type="entry name" value="Invasin/intimin_cell_adhesion"/>
</dbReference>
<evidence type="ECO:0000313" key="4">
    <source>
        <dbReference type="Proteomes" id="UP001501581"/>
    </source>
</evidence>
<organism evidence="3 4">
    <name type="scientific">Nocardioides dubius</name>
    <dbReference type="NCBI Taxonomy" id="317019"/>
    <lineage>
        <taxon>Bacteria</taxon>
        <taxon>Bacillati</taxon>
        <taxon>Actinomycetota</taxon>
        <taxon>Actinomycetes</taxon>
        <taxon>Propionibacteriales</taxon>
        <taxon>Nocardioidaceae</taxon>
        <taxon>Nocardioides</taxon>
    </lineage>
</organism>
<feature type="domain" description="Bacterial Ig-like" evidence="2">
    <location>
        <begin position="940"/>
        <end position="1025"/>
    </location>
</feature>
<feature type="domain" description="Bacterial Ig-like" evidence="2">
    <location>
        <begin position="244"/>
        <end position="330"/>
    </location>
</feature>
<feature type="domain" description="Bacterial Ig-like" evidence="2">
    <location>
        <begin position="344"/>
        <end position="426"/>
    </location>
</feature>
<sequence length="1132" mass="113093">MTRINRRRLVPVLVTTVVGATLSAAVGLGATPAHADVNAPAANAVLRGTATLGASGASEGTLCANKDKPRTILQLLNSSNAVVATQTKDGSGAFSYSIDTHSHPNGAYTVRAEERNRTGTVLCSNNTKVTTRAVSIDNIVEIDYTGALSAAQNTVASVSARLADPHLAGNVLAGQPVVFSISGGGSVTATTNAQGVASASLPIAGPPRAATVTAQFVQTAFYRGDSASAPFTVGKNASAISVLPPAEVVHGQPTSFTAQVAAVNGTDAPGGQVQFLVDGDDFGAPATVQGGVAVSPSTDALSTGDHAITARYLGDGNFLAATAAAQQLRVGKAATSTTLDSDRVTTVSGQAVTFTATVSVLAPGAGTLGGAVQFDIDGQPYGTAVALSGDTATLTVSNLAPGNHHIEATYNGTADFAASASGSRTHGVDRAATSLDLASSVGSPVAGQPITWTATVAPVAPGAGEPSGEVQFFADGEPVGAPVDLVDGVARSAPTGLHAGARRITADYAGESRFAGSTAQLDLSVAAAQTSTEVTVAPSPSVVGQSVTLRAVVTPVSPARGEPAGAIQFLVDGVAQGMFVELEDGVAELSLGTLTRGEHVIRARYLSGDPDFVTSTSAPVSHQVNKAATRVEVESTTPVAVFGQPVTVTGRVAVVAPGAGSPSGTLTFTEGGVELGSVPVGPETGFQGALVLDELSVGSHVVTVSFDGDDSFQGAEATLVQKVQRAQTSVVVTSSDNPVPTGSPVRFTATASPVAPGAGEVGGTVRFTVNGAPLGGARAIVDGVATSPEFSSLTPGRYTIEAAYSGDASFVASAGVLDQGTGQQVTQGATEMSVTSGPSPAEDGAPVTVTATVSALAPSTTRPTGTVQVWADSRLLGAASLVAAGPRTATATVVTTALEPGNHTLRADYLGNFNYQAATASTQQAVARTATVTGLWLGEQQITFGDDVELSAAVDAADGSLAGGTVAFRSGATVLGTAELVAEDGRMVARITAEGLGGGEHAITAHYAGDQTRAASVSAAQVLVVQRAATSMTARYVINDVGPGGIRLRGTLLDGAGQPLSGQVVRLTSFNAYTQVRVPTCADQVSDADGGVVCEVPLEQAGWGGYEVAFLGSPDYLPAEDSGFYLGDGTYD</sequence>
<dbReference type="RefSeq" id="WP_343996426.1">
    <property type="nucleotide sequence ID" value="NZ_BAAALG010000013.1"/>
</dbReference>
<dbReference type="InterPro" id="IPR006311">
    <property type="entry name" value="TAT_signal"/>
</dbReference>
<dbReference type="InterPro" id="IPR013783">
    <property type="entry name" value="Ig-like_fold"/>
</dbReference>
<evidence type="ECO:0000313" key="3">
    <source>
        <dbReference type="EMBL" id="GAA1112450.1"/>
    </source>
</evidence>
<dbReference type="Gene3D" id="2.60.40.10">
    <property type="entry name" value="Immunoglobulins"/>
    <property type="match status" value="9"/>
</dbReference>
<feature type="domain" description="Bacterial Ig-like" evidence="2">
    <location>
        <begin position="834"/>
        <end position="926"/>
    </location>
</feature>
<dbReference type="SUPFAM" id="SSF49373">
    <property type="entry name" value="Invasin/intimin cell-adhesion fragments"/>
    <property type="match status" value="1"/>
</dbReference>
<dbReference type="InterPro" id="IPR032109">
    <property type="entry name" value="Big_3_5"/>
</dbReference>
<evidence type="ECO:0000259" key="2">
    <source>
        <dbReference type="Pfam" id="PF16640"/>
    </source>
</evidence>
<keyword evidence="1" id="KW-0732">Signal</keyword>
<dbReference type="Proteomes" id="UP001501581">
    <property type="component" value="Unassembled WGS sequence"/>
</dbReference>
<feature type="domain" description="Bacterial Ig-like" evidence="2">
    <location>
        <begin position="439"/>
        <end position="525"/>
    </location>
</feature>
<feature type="chain" id="PRO_5046180046" description="Bacterial Ig-like domain-containing protein" evidence="1">
    <location>
        <begin position="36"/>
        <end position="1132"/>
    </location>
</feature>
<dbReference type="Pfam" id="PF16640">
    <property type="entry name" value="Big_3_5"/>
    <property type="match status" value="8"/>
</dbReference>
<comment type="caution">
    <text evidence="3">The sequence shown here is derived from an EMBL/GenBank/DDBJ whole genome shotgun (WGS) entry which is preliminary data.</text>
</comment>
<feature type="domain" description="Bacterial Ig-like" evidence="2">
    <location>
        <begin position="636"/>
        <end position="721"/>
    </location>
</feature>